<dbReference type="InterPro" id="IPR011330">
    <property type="entry name" value="Glyco_hydro/deAcase_b/a-brl"/>
</dbReference>
<dbReference type="PROSITE" id="PS51677">
    <property type="entry name" value="NODB"/>
    <property type="match status" value="1"/>
</dbReference>
<dbReference type="Gene3D" id="3.20.20.370">
    <property type="entry name" value="Glycoside hydrolase/deacetylase"/>
    <property type="match status" value="1"/>
</dbReference>
<protein>
    <recommendedName>
        <fullName evidence="3">NodB homology domain-containing protein</fullName>
    </recommendedName>
</protein>
<evidence type="ECO:0000313" key="4">
    <source>
        <dbReference type="EMBL" id="GIH71463.1"/>
    </source>
</evidence>
<dbReference type="PANTHER" id="PTHR10587">
    <property type="entry name" value="GLYCOSYL TRANSFERASE-RELATED"/>
    <property type="match status" value="1"/>
</dbReference>
<dbReference type="InterPro" id="IPR050248">
    <property type="entry name" value="Polysacc_deacetylase_ArnD"/>
</dbReference>
<evidence type="ECO:0000256" key="1">
    <source>
        <dbReference type="SAM" id="MobiDB-lite"/>
    </source>
</evidence>
<feature type="signal peptide" evidence="2">
    <location>
        <begin position="1"/>
        <end position="17"/>
    </location>
</feature>
<evidence type="ECO:0000313" key="5">
    <source>
        <dbReference type="Proteomes" id="UP000610966"/>
    </source>
</evidence>
<gene>
    <name evidence="4" type="ORF">Mth01_37160</name>
</gene>
<dbReference type="GO" id="GO:0005975">
    <property type="term" value="P:carbohydrate metabolic process"/>
    <property type="evidence" value="ECO:0007669"/>
    <property type="project" value="InterPro"/>
</dbReference>
<dbReference type="EMBL" id="BOOG01000035">
    <property type="protein sequence ID" value="GIH71463.1"/>
    <property type="molecule type" value="Genomic_DNA"/>
</dbReference>
<dbReference type="InterPro" id="IPR002509">
    <property type="entry name" value="NODB_dom"/>
</dbReference>
<name>A0A8J3W0U6_9ACTN</name>
<dbReference type="Proteomes" id="UP000610966">
    <property type="component" value="Unassembled WGS sequence"/>
</dbReference>
<organism evidence="4 5">
    <name type="scientific">Sphaerimonospora thailandensis</name>
    <dbReference type="NCBI Taxonomy" id="795644"/>
    <lineage>
        <taxon>Bacteria</taxon>
        <taxon>Bacillati</taxon>
        <taxon>Actinomycetota</taxon>
        <taxon>Actinomycetes</taxon>
        <taxon>Streptosporangiales</taxon>
        <taxon>Streptosporangiaceae</taxon>
        <taxon>Sphaerimonospora</taxon>
    </lineage>
</organism>
<evidence type="ECO:0000259" key="3">
    <source>
        <dbReference type="PROSITE" id="PS51677"/>
    </source>
</evidence>
<comment type="caution">
    <text evidence="4">The sequence shown here is derived from an EMBL/GenBank/DDBJ whole genome shotgun (WGS) entry which is preliminary data.</text>
</comment>
<feature type="region of interest" description="Disordered" evidence="1">
    <location>
        <begin position="25"/>
        <end position="67"/>
    </location>
</feature>
<feature type="chain" id="PRO_5038864694" description="NodB homology domain-containing protein" evidence="2">
    <location>
        <begin position="18"/>
        <end position="286"/>
    </location>
</feature>
<sequence length="286" mass="30765">MKGKRRLTGLIIGLTFAAGCGGGVTSAGSPGSSKSHSPSGTRSPATPRVSPPPRTGLPRPGEVARIPVPANGVPVISSIPTKRKVVFLTIDDGWEQDPGFLRQVRDQRIPITVFAMRDAVEATGSPDAASGGGRYVGAGGWDYFRELRDAGAPIEGHTLTHPNLRALGYERQKAEICGMSTLIRREVGRRPALLRPPFGNYNADTIRAAATCDIKAIMMWTATVQPEGKIAYQVPDKRLRPGDILLLHFRPNLARDFRVLVKKIKRRGFEIGDLGAYLKAAGVPVS</sequence>
<reference evidence="4" key="1">
    <citation type="submission" date="2021-01" db="EMBL/GenBank/DDBJ databases">
        <title>Whole genome shotgun sequence of Sphaerimonospora thailandensis NBRC 107569.</title>
        <authorList>
            <person name="Komaki H."/>
            <person name="Tamura T."/>
        </authorList>
    </citation>
    <scope>NUCLEOTIDE SEQUENCE</scope>
    <source>
        <strain evidence="4">NBRC 107569</strain>
    </source>
</reference>
<dbReference type="AlphaFoldDB" id="A0A8J3W0U6"/>
<dbReference type="RefSeq" id="WP_204017161.1">
    <property type="nucleotide sequence ID" value="NZ_BOOG01000035.1"/>
</dbReference>
<dbReference type="CDD" id="cd10917">
    <property type="entry name" value="CE4_NodB_like_6s_7s"/>
    <property type="match status" value="1"/>
</dbReference>
<dbReference type="GO" id="GO:0016810">
    <property type="term" value="F:hydrolase activity, acting on carbon-nitrogen (but not peptide) bonds"/>
    <property type="evidence" value="ECO:0007669"/>
    <property type="project" value="InterPro"/>
</dbReference>
<dbReference type="PROSITE" id="PS51257">
    <property type="entry name" value="PROKAR_LIPOPROTEIN"/>
    <property type="match status" value="1"/>
</dbReference>
<dbReference type="Pfam" id="PF01522">
    <property type="entry name" value="Polysacc_deac_1"/>
    <property type="match status" value="1"/>
</dbReference>
<evidence type="ECO:0000256" key="2">
    <source>
        <dbReference type="SAM" id="SignalP"/>
    </source>
</evidence>
<keyword evidence="5" id="KW-1185">Reference proteome</keyword>
<dbReference type="SUPFAM" id="SSF88713">
    <property type="entry name" value="Glycoside hydrolase/deacetylase"/>
    <property type="match status" value="1"/>
</dbReference>
<keyword evidence="2" id="KW-0732">Signal</keyword>
<feature type="compositionally biased region" description="Low complexity" evidence="1">
    <location>
        <begin position="26"/>
        <end position="44"/>
    </location>
</feature>
<feature type="domain" description="NodB homology" evidence="3">
    <location>
        <begin position="84"/>
        <end position="272"/>
    </location>
</feature>
<accession>A0A8J3W0U6</accession>
<dbReference type="PANTHER" id="PTHR10587:SF134">
    <property type="entry name" value="SECRETED PROTEIN"/>
    <property type="match status" value="1"/>
</dbReference>
<proteinExistence type="predicted"/>